<name>A0A285VDJ6_9MICO</name>
<feature type="compositionally biased region" description="Low complexity" evidence="1">
    <location>
        <begin position="1"/>
        <end position="14"/>
    </location>
</feature>
<proteinExistence type="predicted"/>
<dbReference type="EMBL" id="OBQK01000001">
    <property type="protein sequence ID" value="SOC51628.1"/>
    <property type="molecule type" value="Genomic_DNA"/>
</dbReference>
<dbReference type="Pfam" id="PF18726">
    <property type="entry name" value="HEPN_SAV_6107"/>
    <property type="match status" value="1"/>
</dbReference>
<dbReference type="InterPro" id="IPR040891">
    <property type="entry name" value="HEPN_SAV_6107"/>
</dbReference>
<protein>
    <recommendedName>
        <fullName evidence="2">SAV-6107-like HEPN domain-containing protein</fullName>
    </recommendedName>
</protein>
<gene>
    <name evidence="3" type="ORF">SAMN05421879_101257</name>
</gene>
<feature type="domain" description="SAV-6107-like HEPN" evidence="2">
    <location>
        <begin position="37"/>
        <end position="132"/>
    </location>
</feature>
<feature type="region of interest" description="Disordered" evidence="1">
    <location>
        <begin position="1"/>
        <end position="20"/>
    </location>
</feature>
<keyword evidence="4" id="KW-1185">Reference proteome</keyword>
<organism evidence="3 4">
    <name type="scientific">Ornithinimicrobium cerasi</name>
    <dbReference type="NCBI Taxonomy" id="2248773"/>
    <lineage>
        <taxon>Bacteria</taxon>
        <taxon>Bacillati</taxon>
        <taxon>Actinomycetota</taxon>
        <taxon>Actinomycetes</taxon>
        <taxon>Micrococcales</taxon>
        <taxon>Ornithinimicrobiaceae</taxon>
        <taxon>Ornithinimicrobium</taxon>
    </lineage>
</organism>
<evidence type="ECO:0000259" key="2">
    <source>
        <dbReference type="Pfam" id="PF18726"/>
    </source>
</evidence>
<dbReference type="RefSeq" id="WP_097186468.1">
    <property type="nucleotide sequence ID" value="NZ_OBQK01000001.1"/>
</dbReference>
<evidence type="ECO:0000313" key="4">
    <source>
        <dbReference type="Proteomes" id="UP000219688"/>
    </source>
</evidence>
<dbReference type="AlphaFoldDB" id="A0A285VDJ6"/>
<evidence type="ECO:0000313" key="3">
    <source>
        <dbReference type="EMBL" id="SOC51628.1"/>
    </source>
</evidence>
<dbReference type="STRING" id="1122622.GCA_000421185_01686"/>
<reference evidence="4" key="1">
    <citation type="submission" date="2017-08" db="EMBL/GenBank/DDBJ databases">
        <authorList>
            <person name="Varghese N."/>
            <person name="Submissions S."/>
        </authorList>
    </citation>
    <scope>NUCLEOTIDE SEQUENCE [LARGE SCALE GENOMIC DNA]</scope>
    <source>
        <strain evidence="4">USBA17B2</strain>
    </source>
</reference>
<accession>A0A285VDJ6</accession>
<evidence type="ECO:0000256" key="1">
    <source>
        <dbReference type="SAM" id="MobiDB-lite"/>
    </source>
</evidence>
<dbReference type="Proteomes" id="UP000219688">
    <property type="component" value="Unassembled WGS sequence"/>
</dbReference>
<sequence>MSTTTTTTTQAPAAGPGGPVGTVLDLLERSRGGLLVACHSSTASERYTQAHLAALRAGAALLAARSAPSRRARPRSVWEVLPTVAPELTEWAVFFAESGRRRLALERGSTAVTARDADDLVRAGERFLELVRGTLHLPCGSPLPAELTPVGRG</sequence>